<protein>
    <recommendedName>
        <fullName evidence="3">AbiEi antitoxin C-terminal domain-containing protein</fullName>
    </recommendedName>
</protein>
<sequence>MWPADRYGLIWRGVALDSGVTEREIREAVRRHTLIPVGRGVYVTRESLGPDPGQALRDRYRLRCVAAAVGTARDCGNVLSHESAAAVLGLGTLRPDLTSIHLTNGRSNGGHRRPHRVIHSGGLRDDEVVEVNGLAVTSISRTAVDVALSVPDFPRALSVMDSALRLGADRGVLLAELTRPRRGVARARRALRHADGRSDNPGESWGRAQMIEAGLPVPELQTRYRLPSGRTAICDYDWDGSVVAEFDGFGKYRREMRKPDQSADDVVIAEKLREDELRALDLHVVRWTTEHLASGQMVPLLRRQLSRFGILPAV</sequence>
<gene>
    <name evidence="1" type="ORF">GSI01S_01_02310</name>
</gene>
<comment type="caution">
    <text evidence="1">The sequence shown here is derived from an EMBL/GenBank/DDBJ whole genome shotgun (WGS) entry which is preliminary data.</text>
</comment>
<evidence type="ECO:0000313" key="2">
    <source>
        <dbReference type="Proteomes" id="UP000035083"/>
    </source>
</evidence>
<accession>L7LEU4</accession>
<evidence type="ECO:0008006" key="3">
    <source>
        <dbReference type="Google" id="ProtNLM"/>
    </source>
</evidence>
<dbReference type="eggNOG" id="COG5340">
    <property type="taxonomic scope" value="Bacteria"/>
</dbReference>
<name>L7LEU4_9ACTN</name>
<dbReference type="Proteomes" id="UP000035083">
    <property type="component" value="Unassembled WGS sequence"/>
</dbReference>
<dbReference type="AlphaFoldDB" id="L7LEU4"/>
<evidence type="ECO:0000313" key="1">
    <source>
        <dbReference type="EMBL" id="GAC59266.1"/>
    </source>
</evidence>
<dbReference type="RefSeq" id="WP_006894450.1">
    <property type="nucleotide sequence ID" value="NZ_BANU01000001.1"/>
</dbReference>
<dbReference type="EMBL" id="BANU01000001">
    <property type="protein sequence ID" value="GAC59266.1"/>
    <property type="molecule type" value="Genomic_DNA"/>
</dbReference>
<keyword evidence="2" id="KW-1185">Reference proteome</keyword>
<reference evidence="1 2" key="1">
    <citation type="submission" date="2012-12" db="EMBL/GenBank/DDBJ databases">
        <title>Whole genome shotgun sequence of Gordonia sihwensis NBRC 108236.</title>
        <authorList>
            <person name="Yoshida I."/>
            <person name="Hosoyama A."/>
            <person name="Tsuchikane K."/>
            <person name="Ando Y."/>
            <person name="Baba S."/>
            <person name="Ohji S."/>
            <person name="Hamada M."/>
            <person name="Tamura T."/>
            <person name="Yamazoe A."/>
            <person name="Yamazaki S."/>
            <person name="Fujita N."/>
        </authorList>
    </citation>
    <scope>NUCLEOTIDE SEQUENCE [LARGE SCALE GENOMIC DNA]</scope>
    <source>
        <strain evidence="1 2">NBRC 108236</strain>
    </source>
</reference>
<proteinExistence type="predicted"/>
<organism evidence="1 2">
    <name type="scientific">Gordonia sihwensis NBRC 108236</name>
    <dbReference type="NCBI Taxonomy" id="1223544"/>
    <lineage>
        <taxon>Bacteria</taxon>
        <taxon>Bacillati</taxon>
        <taxon>Actinomycetota</taxon>
        <taxon>Actinomycetes</taxon>
        <taxon>Mycobacteriales</taxon>
        <taxon>Gordoniaceae</taxon>
        <taxon>Gordonia</taxon>
    </lineage>
</organism>